<keyword evidence="2" id="KW-0472">Membrane</keyword>
<gene>
    <name evidence="3" type="ORF">SAMN05661010_01474</name>
</gene>
<dbReference type="OrthoDB" id="6183064at2"/>
<evidence type="ECO:0000313" key="3">
    <source>
        <dbReference type="EMBL" id="SDL37211.1"/>
    </source>
</evidence>
<evidence type="ECO:0000313" key="4">
    <source>
        <dbReference type="Proteomes" id="UP000198654"/>
    </source>
</evidence>
<sequence length="125" mass="14441">MTERNDRQNNAAWQAARQWQERARQARPATSMSGPKMVLTWLLFGAMMVVGTVLGLFFLLVGWLMLPLLRHRMKKRAEAFRAQQARDIGGDFHSHDAHRPGDSGRHRQDVLEGDYEIKPESRDRT</sequence>
<evidence type="ECO:0000256" key="2">
    <source>
        <dbReference type="SAM" id="Phobius"/>
    </source>
</evidence>
<feature type="region of interest" description="Disordered" evidence="1">
    <location>
        <begin position="88"/>
        <end position="125"/>
    </location>
</feature>
<evidence type="ECO:0000256" key="1">
    <source>
        <dbReference type="SAM" id="MobiDB-lite"/>
    </source>
</evidence>
<keyword evidence="2" id="KW-0812">Transmembrane</keyword>
<keyword evidence="2" id="KW-1133">Transmembrane helix</keyword>
<dbReference type="Proteomes" id="UP000198654">
    <property type="component" value="Unassembled WGS sequence"/>
</dbReference>
<dbReference type="RefSeq" id="WP_089727079.1">
    <property type="nucleotide sequence ID" value="NZ_FNGI01000003.1"/>
</dbReference>
<proteinExistence type="predicted"/>
<keyword evidence="4" id="KW-1185">Reference proteome</keyword>
<dbReference type="AlphaFoldDB" id="A0A1G9JIJ1"/>
<accession>A0A1G9JIJ1</accession>
<dbReference type="STRING" id="119000.SAMN05661010_01474"/>
<protein>
    <submittedName>
        <fullName evidence="3">Uncharacterized protein</fullName>
    </submittedName>
</protein>
<dbReference type="EMBL" id="FNGI01000003">
    <property type="protein sequence ID" value="SDL37211.1"/>
    <property type="molecule type" value="Genomic_DNA"/>
</dbReference>
<name>A0A1G9JIJ1_9GAMM</name>
<feature type="transmembrane region" description="Helical" evidence="2">
    <location>
        <begin position="41"/>
        <end position="66"/>
    </location>
</feature>
<reference evidence="3 4" key="1">
    <citation type="submission" date="2016-10" db="EMBL/GenBank/DDBJ databases">
        <authorList>
            <person name="de Groot N.N."/>
        </authorList>
    </citation>
    <scope>NUCLEOTIDE SEQUENCE [LARGE SCALE GENOMIC DNA]</scope>
    <source>
        <strain evidence="3 4">DSM 14789</strain>
    </source>
</reference>
<organism evidence="3 4">
    <name type="scientific">Modicisalibacter muralis</name>
    <dbReference type="NCBI Taxonomy" id="119000"/>
    <lineage>
        <taxon>Bacteria</taxon>
        <taxon>Pseudomonadati</taxon>
        <taxon>Pseudomonadota</taxon>
        <taxon>Gammaproteobacteria</taxon>
        <taxon>Oceanospirillales</taxon>
        <taxon>Halomonadaceae</taxon>
        <taxon>Modicisalibacter</taxon>
    </lineage>
</organism>